<comment type="caution">
    <text evidence="2">The sequence shown here is derived from an EMBL/GenBank/DDBJ whole genome shotgun (WGS) entry which is preliminary data.</text>
</comment>
<dbReference type="InterPro" id="IPR004027">
    <property type="entry name" value="SEC_C_motif"/>
</dbReference>
<organism evidence="2 3">
    <name type="scientific">Corynebacterium alimapuense</name>
    <dbReference type="NCBI Taxonomy" id="1576874"/>
    <lineage>
        <taxon>Bacteria</taxon>
        <taxon>Bacillati</taxon>
        <taxon>Actinomycetota</taxon>
        <taxon>Actinomycetes</taxon>
        <taxon>Mycobacteriales</taxon>
        <taxon>Corynebacteriaceae</taxon>
        <taxon>Corynebacterium</taxon>
    </lineage>
</organism>
<evidence type="ECO:0000313" key="2">
    <source>
        <dbReference type="EMBL" id="RNE49109.1"/>
    </source>
</evidence>
<dbReference type="RefSeq" id="WP_123047156.1">
    <property type="nucleotide sequence ID" value="NZ_PTJO01000003.1"/>
</dbReference>
<protein>
    <recommendedName>
        <fullName evidence="1">YchJ-like middle NTF2-like domain-containing protein</fullName>
    </recommendedName>
</protein>
<gene>
    <name evidence="2" type="ORF">C5L39_01585</name>
</gene>
<dbReference type="Gene3D" id="3.10.450.50">
    <property type="match status" value="1"/>
</dbReference>
<evidence type="ECO:0000313" key="3">
    <source>
        <dbReference type="Proteomes" id="UP000266975"/>
    </source>
</evidence>
<dbReference type="AlphaFoldDB" id="A0A3M8K8A8"/>
<name>A0A3M8K8A8_9CORY</name>
<sequence length="130" mass="14666">MIAAQRRCPCGSGLSFGQCCSRYHAGATAPTAETLMRSRFTAFVVRNGDYLLQTWDPDTRPSELNLVDLPVTFYRLEILDTVAGGLLDSTGVVEFEAFYRGDPSGSQRERSTFRRINRKWYYTAEIPVVQ</sequence>
<dbReference type="Proteomes" id="UP000266975">
    <property type="component" value="Unassembled WGS sequence"/>
</dbReference>
<proteinExistence type="predicted"/>
<dbReference type="OrthoDB" id="21421at2"/>
<evidence type="ECO:0000259" key="1">
    <source>
        <dbReference type="Pfam" id="PF17775"/>
    </source>
</evidence>
<dbReference type="InterPro" id="IPR048469">
    <property type="entry name" value="YchJ-like_M"/>
</dbReference>
<dbReference type="EMBL" id="PTJO01000003">
    <property type="protein sequence ID" value="RNE49109.1"/>
    <property type="molecule type" value="Genomic_DNA"/>
</dbReference>
<dbReference type="SUPFAM" id="SSF54427">
    <property type="entry name" value="NTF2-like"/>
    <property type="match status" value="1"/>
</dbReference>
<dbReference type="Pfam" id="PF02810">
    <property type="entry name" value="SEC-C"/>
    <property type="match status" value="1"/>
</dbReference>
<reference evidence="2 3" key="1">
    <citation type="submission" date="2018-02" db="EMBL/GenBank/DDBJ databases">
        <title>Corynebacterium alimpuense sp. nov., a marine obligate actinomycete isolated from sediments of Valparaiso bay, Chile.</title>
        <authorList>
            <person name="Claverias F."/>
            <person name="Gonzales-Siles L."/>
            <person name="Salva-Serra F."/>
            <person name="Inganaes E."/>
            <person name="Molin K."/>
            <person name="Cumsille A."/>
            <person name="Undabarrena A."/>
            <person name="Couve E."/>
            <person name="Moore E.R.B."/>
            <person name="Gomila M."/>
            <person name="Camara B."/>
        </authorList>
    </citation>
    <scope>NUCLEOTIDE SEQUENCE [LARGE SCALE GENOMIC DNA]</scope>
    <source>
        <strain evidence="2 3">CCUG 69366</strain>
    </source>
</reference>
<dbReference type="InterPro" id="IPR032710">
    <property type="entry name" value="NTF2-like_dom_sf"/>
</dbReference>
<keyword evidence="3" id="KW-1185">Reference proteome</keyword>
<dbReference type="Pfam" id="PF17775">
    <property type="entry name" value="YchJ_M-like"/>
    <property type="match status" value="1"/>
</dbReference>
<accession>A0A3M8K8A8</accession>
<feature type="domain" description="YchJ-like middle NTF2-like" evidence="1">
    <location>
        <begin position="31"/>
        <end position="123"/>
    </location>
</feature>